<accession>A0A2H0BMW9</accession>
<dbReference type="Proteomes" id="UP000229334">
    <property type="component" value="Unassembled WGS sequence"/>
</dbReference>
<dbReference type="SUPFAM" id="SSF51366">
    <property type="entry name" value="Ribulose-phoshate binding barrel"/>
    <property type="match status" value="1"/>
</dbReference>
<evidence type="ECO:0000313" key="3">
    <source>
        <dbReference type="EMBL" id="PIP58380.1"/>
    </source>
</evidence>
<dbReference type="AlphaFoldDB" id="A0A2H0BMW9"/>
<evidence type="ECO:0000256" key="2">
    <source>
        <dbReference type="ARBA" id="ARBA00023235"/>
    </source>
</evidence>
<dbReference type="InterPro" id="IPR013785">
    <property type="entry name" value="Aldolase_TIM"/>
</dbReference>
<dbReference type="GO" id="GO:0046872">
    <property type="term" value="F:metal ion binding"/>
    <property type="evidence" value="ECO:0007669"/>
    <property type="project" value="UniProtKB-KW"/>
</dbReference>
<name>A0A2H0BMW9_9BACT</name>
<dbReference type="GO" id="GO:0016857">
    <property type="term" value="F:racemase and epimerase activity, acting on carbohydrates and derivatives"/>
    <property type="evidence" value="ECO:0007669"/>
    <property type="project" value="InterPro"/>
</dbReference>
<evidence type="ECO:0000313" key="4">
    <source>
        <dbReference type="Proteomes" id="UP000229334"/>
    </source>
</evidence>
<organism evidence="3 4">
    <name type="scientific">Candidatus Vogelbacteria bacterium CG22_combo_CG10-13_8_21_14_all_37_9</name>
    <dbReference type="NCBI Taxonomy" id="1975046"/>
    <lineage>
        <taxon>Bacteria</taxon>
        <taxon>Candidatus Vogeliibacteriota</taxon>
    </lineage>
</organism>
<reference evidence="3 4" key="1">
    <citation type="submission" date="2017-09" db="EMBL/GenBank/DDBJ databases">
        <title>Depth-based differentiation of microbial function through sediment-hosted aquifers and enrichment of novel symbionts in the deep terrestrial subsurface.</title>
        <authorList>
            <person name="Probst A.J."/>
            <person name="Ladd B."/>
            <person name="Jarett J.K."/>
            <person name="Geller-Mcgrath D.E."/>
            <person name="Sieber C.M."/>
            <person name="Emerson J.B."/>
            <person name="Anantharaman K."/>
            <person name="Thomas B.C."/>
            <person name="Malmstrom R."/>
            <person name="Stieglmeier M."/>
            <person name="Klingl A."/>
            <person name="Woyke T."/>
            <person name="Ryan C.M."/>
            <person name="Banfield J.F."/>
        </authorList>
    </citation>
    <scope>NUCLEOTIDE SEQUENCE [LARGE SCALE GENOMIC DNA]</scope>
    <source>
        <strain evidence="3">CG22_combo_CG10-13_8_21_14_all_37_9</strain>
    </source>
</reference>
<keyword evidence="1" id="KW-0479">Metal-binding</keyword>
<dbReference type="PANTHER" id="PTHR11749">
    <property type="entry name" value="RIBULOSE-5-PHOSPHATE-3-EPIMERASE"/>
    <property type="match status" value="1"/>
</dbReference>
<dbReference type="InterPro" id="IPR011060">
    <property type="entry name" value="RibuloseP-bd_barrel"/>
</dbReference>
<evidence type="ECO:0008006" key="5">
    <source>
        <dbReference type="Google" id="ProtNLM"/>
    </source>
</evidence>
<gene>
    <name evidence="3" type="ORF">COX02_00595</name>
</gene>
<dbReference type="InterPro" id="IPR000056">
    <property type="entry name" value="Ribul_P_3_epim-like"/>
</dbReference>
<sequence length="220" mass="24359">MTQIIPSIIGQNFTEVRAKLEQLETFSDWAQLDISDGIFTPVYTWQNPADLKEIGGKLRLEAHLMIDDPNAVIEEWFTYVDRVIIHIEAVGDLEVLLKKYSDTPQGIGLAINFDTPLSVVTPYLNQIKVLQLMSIKKLGAYGEAFVVETVARVKELKQSFPNLKIAVDGGIKLAEAELLFAAGVDHLVVGSAIWNEADPNTALAQFQALADKFAEIKYVA</sequence>
<evidence type="ECO:0000256" key="1">
    <source>
        <dbReference type="ARBA" id="ARBA00022723"/>
    </source>
</evidence>
<dbReference type="Pfam" id="PF00834">
    <property type="entry name" value="Ribul_P_3_epim"/>
    <property type="match status" value="1"/>
</dbReference>
<proteinExistence type="predicted"/>
<dbReference type="EMBL" id="PCSX01000011">
    <property type="protein sequence ID" value="PIP58380.1"/>
    <property type="molecule type" value="Genomic_DNA"/>
</dbReference>
<protein>
    <recommendedName>
        <fullName evidence="5">Ribulose-phosphate 3-epimerase</fullName>
    </recommendedName>
</protein>
<keyword evidence="2" id="KW-0413">Isomerase</keyword>
<dbReference type="Gene3D" id="3.20.20.70">
    <property type="entry name" value="Aldolase class I"/>
    <property type="match status" value="1"/>
</dbReference>
<dbReference type="GO" id="GO:0005975">
    <property type="term" value="P:carbohydrate metabolic process"/>
    <property type="evidence" value="ECO:0007669"/>
    <property type="project" value="InterPro"/>
</dbReference>
<comment type="caution">
    <text evidence="3">The sequence shown here is derived from an EMBL/GenBank/DDBJ whole genome shotgun (WGS) entry which is preliminary data.</text>
</comment>